<keyword evidence="1" id="KW-0472">Membrane</keyword>
<keyword evidence="3" id="KW-1185">Reference proteome</keyword>
<dbReference type="Proteomes" id="UP000185124">
    <property type="component" value="Unassembled WGS sequence"/>
</dbReference>
<accession>A0A1N6AQL9</accession>
<proteinExistence type="predicted"/>
<feature type="transmembrane region" description="Helical" evidence="1">
    <location>
        <begin position="40"/>
        <end position="59"/>
    </location>
</feature>
<dbReference type="STRING" id="709881.SAMN04489832_5940"/>
<dbReference type="AlphaFoldDB" id="A0A1N6AQL9"/>
<dbReference type="RefSeq" id="WP_074317368.1">
    <property type="nucleotide sequence ID" value="NZ_FSQT01000002.1"/>
</dbReference>
<gene>
    <name evidence="2" type="ORF">SAMN04489832_5940</name>
</gene>
<evidence type="ECO:0000313" key="2">
    <source>
        <dbReference type="EMBL" id="SIN36234.1"/>
    </source>
</evidence>
<sequence length="64" mass="6401">MALIRDEAHWDSHGAFVAHVASVTGGLVLAGLLGGGERDAIVAAAVAGACVRPVVRVWVVTGAP</sequence>
<feature type="transmembrane region" description="Helical" evidence="1">
    <location>
        <begin position="12"/>
        <end position="33"/>
    </location>
</feature>
<reference evidence="3" key="1">
    <citation type="submission" date="2016-12" db="EMBL/GenBank/DDBJ databases">
        <authorList>
            <person name="Varghese N."/>
            <person name="Submissions S."/>
        </authorList>
    </citation>
    <scope>NUCLEOTIDE SEQUENCE [LARGE SCALE GENOMIC DNA]</scope>
    <source>
        <strain evidence="3">DSM 45599</strain>
    </source>
</reference>
<dbReference type="EMBL" id="FSQT01000002">
    <property type="protein sequence ID" value="SIN36234.1"/>
    <property type="molecule type" value="Genomic_DNA"/>
</dbReference>
<keyword evidence="1" id="KW-0812">Transmembrane</keyword>
<evidence type="ECO:0000313" key="3">
    <source>
        <dbReference type="Proteomes" id="UP000185124"/>
    </source>
</evidence>
<organism evidence="2 3">
    <name type="scientific">Micromonospora cremea</name>
    <dbReference type="NCBI Taxonomy" id="709881"/>
    <lineage>
        <taxon>Bacteria</taxon>
        <taxon>Bacillati</taxon>
        <taxon>Actinomycetota</taxon>
        <taxon>Actinomycetes</taxon>
        <taxon>Micromonosporales</taxon>
        <taxon>Micromonosporaceae</taxon>
        <taxon>Micromonospora</taxon>
    </lineage>
</organism>
<keyword evidence="1" id="KW-1133">Transmembrane helix</keyword>
<evidence type="ECO:0000256" key="1">
    <source>
        <dbReference type="SAM" id="Phobius"/>
    </source>
</evidence>
<name>A0A1N6AQL9_9ACTN</name>
<protein>
    <submittedName>
        <fullName evidence="2">Uncharacterized protein</fullName>
    </submittedName>
</protein>